<dbReference type="Proteomes" id="UP001230504">
    <property type="component" value="Unassembled WGS sequence"/>
</dbReference>
<evidence type="ECO:0008006" key="4">
    <source>
        <dbReference type="Google" id="ProtNLM"/>
    </source>
</evidence>
<organism evidence="2 3">
    <name type="scientific">Colletotrichum navitas</name>
    <dbReference type="NCBI Taxonomy" id="681940"/>
    <lineage>
        <taxon>Eukaryota</taxon>
        <taxon>Fungi</taxon>
        <taxon>Dikarya</taxon>
        <taxon>Ascomycota</taxon>
        <taxon>Pezizomycotina</taxon>
        <taxon>Sordariomycetes</taxon>
        <taxon>Hypocreomycetidae</taxon>
        <taxon>Glomerellales</taxon>
        <taxon>Glomerellaceae</taxon>
        <taxon>Colletotrichum</taxon>
        <taxon>Colletotrichum graminicola species complex</taxon>
    </lineage>
</organism>
<keyword evidence="1" id="KW-0732">Signal</keyword>
<protein>
    <recommendedName>
        <fullName evidence="4">Secreted protein</fullName>
    </recommendedName>
</protein>
<proteinExistence type="predicted"/>
<accession>A0AAD8PLT7</accession>
<dbReference type="AlphaFoldDB" id="A0AAD8PLT7"/>
<dbReference type="RefSeq" id="XP_060408268.1">
    <property type="nucleotide sequence ID" value="XM_060556886.1"/>
</dbReference>
<sequence length="107" mass="12299">MGPVRCWLIFFRCPLQTSRAADDIGVPDALPSPTARMRMWIVFVWNPPPPVFILHRMRRTGRTRRRSRSLQATALCLSFIKTAGSEVASMCAYCYARAKEKIQKNIR</sequence>
<evidence type="ECO:0000313" key="2">
    <source>
        <dbReference type="EMBL" id="KAK1570104.1"/>
    </source>
</evidence>
<feature type="chain" id="PRO_5042094182" description="Secreted protein" evidence="1">
    <location>
        <begin position="21"/>
        <end position="107"/>
    </location>
</feature>
<dbReference type="GeneID" id="85441126"/>
<dbReference type="EMBL" id="JAHLJV010000112">
    <property type="protein sequence ID" value="KAK1570104.1"/>
    <property type="molecule type" value="Genomic_DNA"/>
</dbReference>
<gene>
    <name evidence="2" type="ORF">LY79DRAFT_54065</name>
</gene>
<evidence type="ECO:0000256" key="1">
    <source>
        <dbReference type="SAM" id="SignalP"/>
    </source>
</evidence>
<comment type="caution">
    <text evidence="2">The sequence shown here is derived from an EMBL/GenBank/DDBJ whole genome shotgun (WGS) entry which is preliminary data.</text>
</comment>
<evidence type="ECO:0000313" key="3">
    <source>
        <dbReference type="Proteomes" id="UP001230504"/>
    </source>
</evidence>
<reference evidence="2" key="1">
    <citation type="submission" date="2021-06" db="EMBL/GenBank/DDBJ databases">
        <title>Comparative genomics, transcriptomics and evolutionary studies reveal genomic signatures of adaptation to plant cell wall in hemibiotrophic fungi.</title>
        <authorList>
            <consortium name="DOE Joint Genome Institute"/>
            <person name="Baroncelli R."/>
            <person name="Diaz J.F."/>
            <person name="Benocci T."/>
            <person name="Peng M."/>
            <person name="Battaglia E."/>
            <person name="Haridas S."/>
            <person name="Andreopoulos W."/>
            <person name="Labutti K."/>
            <person name="Pangilinan J."/>
            <person name="Floch G.L."/>
            <person name="Makela M.R."/>
            <person name="Henrissat B."/>
            <person name="Grigoriev I.V."/>
            <person name="Crouch J.A."/>
            <person name="De Vries R.P."/>
            <person name="Sukno S.A."/>
            <person name="Thon M.R."/>
        </authorList>
    </citation>
    <scope>NUCLEOTIDE SEQUENCE</scope>
    <source>
        <strain evidence="2">CBS 125086</strain>
    </source>
</reference>
<feature type="signal peptide" evidence="1">
    <location>
        <begin position="1"/>
        <end position="20"/>
    </location>
</feature>
<keyword evidence="3" id="KW-1185">Reference proteome</keyword>
<name>A0AAD8PLT7_9PEZI</name>